<reference evidence="1 2" key="1">
    <citation type="submission" date="2009-01" db="EMBL/GenBank/DDBJ databases">
        <authorList>
            <person name="Fulton L."/>
            <person name="Clifton S."/>
            <person name="Chinwalla A.T."/>
            <person name="Mitreva M."/>
            <person name="Sodergren E."/>
            <person name="Weinstock G."/>
            <person name="Clifton S."/>
            <person name="Dooling D.J."/>
            <person name="Fulton B."/>
            <person name="Minx P."/>
            <person name="Pepin K.H."/>
            <person name="Johnson M."/>
            <person name="Bhonagiri V."/>
            <person name="Nash W.E."/>
            <person name="Mardis E.R."/>
            <person name="Wilson R.K."/>
        </authorList>
    </citation>
    <scope>NUCLEOTIDE SEQUENCE [LARGE SCALE GENOMIC DNA]</scope>
    <source>
        <strain evidence="1 2">ATCC 33806</strain>
    </source>
</reference>
<comment type="caution">
    <text evidence="1">The sequence shown here is derived from an EMBL/GenBank/DDBJ whole genome shotgun (WGS) entry which is preliminary data.</text>
</comment>
<accession>C0DZE3</accession>
<dbReference type="HOGENOM" id="CLU_3268714_0_0_11"/>
<dbReference type="Proteomes" id="UP000006247">
    <property type="component" value="Unassembled WGS sequence"/>
</dbReference>
<evidence type="ECO:0000313" key="1">
    <source>
        <dbReference type="EMBL" id="EEG28369.1"/>
    </source>
</evidence>
<proteinExistence type="predicted"/>
<organism evidence="1 2">
    <name type="scientific">Corynebacterium matruchotii ATCC 33806</name>
    <dbReference type="NCBI Taxonomy" id="566549"/>
    <lineage>
        <taxon>Bacteria</taxon>
        <taxon>Bacillati</taxon>
        <taxon>Actinomycetota</taxon>
        <taxon>Actinomycetes</taxon>
        <taxon>Mycobacteriales</taxon>
        <taxon>Corynebacteriaceae</taxon>
        <taxon>Corynebacterium</taxon>
    </lineage>
</organism>
<gene>
    <name evidence="1" type="ORF">CORMATOL_00021</name>
</gene>
<dbReference type="AlphaFoldDB" id="C0DZE3"/>
<evidence type="ECO:0000313" key="2">
    <source>
        <dbReference type="Proteomes" id="UP000006247"/>
    </source>
</evidence>
<sequence length="41" mass="4525">MGFMLHMGGFFYSESGDFLHFATSIMHNLGIKLSTGAVENE</sequence>
<name>C0DZE3_9CORY</name>
<protein>
    <submittedName>
        <fullName evidence="1">Uncharacterized protein</fullName>
    </submittedName>
</protein>
<dbReference type="EMBL" id="ACEB01000001">
    <property type="protein sequence ID" value="EEG28369.1"/>
    <property type="molecule type" value="Genomic_DNA"/>
</dbReference>